<evidence type="ECO:0000313" key="2">
    <source>
        <dbReference type="EMBL" id="KAI9169152.1"/>
    </source>
</evidence>
<dbReference type="Gene3D" id="1.25.40.10">
    <property type="entry name" value="Tetratricopeptide repeat domain"/>
    <property type="match status" value="2"/>
</dbReference>
<dbReference type="PANTHER" id="PTHR36350:SF3">
    <property type="entry name" value="TRANSMEMBRANE PROTEIN"/>
    <property type="match status" value="1"/>
</dbReference>
<dbReference type="InterPro" id="IPR011990">
    <property type="entry name" value="TPR-like_helical_dom_sf"/>
</dbReference>
<accession>A0AAD5ILV3</accession>
<feature type="coiled-coil region" evidence="1">
    <location>
        <begin position="194"/>
        <end position="243"/>
    </location>
</feature>
<organism evidence="2 3">
    <name type="scientific">Acer negundo</name>
    <name type="common">Box elder</name>
    <dbReference type="NCBI Taxonomy" id="4023"/>
    <lineage>
        <taxon>Eukaryota</taxon>
        <taxon>Viridiplantae</taxon>
        <taxon>Streptophyta</taxon>
        <taxon>Embryophyta</taxon>
        <taxon>Tracheophyta</taxon>
        <taxon>Spermatophyta</taxon>
        <taxon>Magnoliopsida</taxon>
        <taxon>eudicotyledons</taxon>
        <taxon>Gunneridae</taxon>
        <taxon>Pentapetalae</taxon>
        <taxon>rosids</taxon>
        <taxon>malvids</taxon>
        <taxon>Sapindales</taxon>
        <taxon>Sapindaceae</taxon>
        <taxon>Hippocastanoideae</taxon>
        <taxon>Acereae</taxon>
        <taxon>Acer</taxon>
    </lineage>
</organism>
<dbReference type="SUPFAM" id="SSF101447">
    <property type="entry name" value="Formin homology 2 domain (FH2 domain)"/>
    <property type="match status" value="1"/>
</dbReference>
<comment type="caution">
    <text evidence="2">The sequence shown here is derived from an EMBL/GenBank/DDBJ whole genome shotgun (WGS) entry which is preliminary data.</text>
</comment>
<dbReference type="AlphaFoldDB" id="A0AAD5ILV3"/>
<dbReference type="SUPFAM" id="SSF48452">
    <property type="entry name" value="TPR-like"/>
    <property type="match status" value="1"/>
</dbReference>
<dbReference type="PANTHER" id="PTHR36350">
    <property type="entry name" value="TRANSMEMBRANE PROTEIN"/>
    <property type="match status" value="1"/>
</dbReference>
<proteinExistence type="predicted"/>
<evidence type="ECO:0000256" key="1">
    <source>
        <dbReference type="SAM" id="Coils"/>
    </source>
</evidence>
<sequence length="312" mass="35270">MNSSFLTASSPSFSVTHLNFNNKISSNPSYLPCRKISCNFNHNPITHSLKSFAKTFIFIGATLSISSNFHAKAQPPPPPPPPPPPLATVIETNVEQVVVDDEEEALESLKSVLQHKLENGEDEESLRILQRLVVAQPDVTDWKFLLARLLSEMGKTQDARNVFEEILVGNPLCFEALFENALLMDRCGEGEAVIRRLQEALDIAEEGNNTKEARDVRLIMAQILFLQKNVEEALQSYQQLEKEDPSDFRPYFCKGMIYSLLDRNAEAKEEFAKYRQLSPKKFEVDGYLRTPLSRVKLFGTNEEGNSHPEQVL</sequence>
<reference evidence="2" key="1">
    <citation type="journal article" date="2022" name="Plant J.">
        <title>Strategies of tolerance reflected in two North American maple genomes.</title>
        <authorList>
            <person name="McEvoy S.L."/>
            <person name="Sezen U.U."/>
            <person name="Trouern-Trend A."/>
            <person name="McMahon S.M."/>
            <person name="Schaberg P.G."/>
            <person name="Yang J."/>
            <person name="Wegrzyn J.L."/>
            <person name="Swenson N.G."/>
        </authorList>
    </citation>
    <scope>NUCLEOTIDE SEQUENCE</scope>
    <source>
        <strain evidence="2">91603</strain>
    </source>
</reference>
<name>A0AAD5ILV3_ACENE</name>
<reference evidence="2" key="2">
    <citation type="submission" date="2023-02" db="EMBL/GenBank/DDBJ databases">
        <authorList>
            <person name="Swenson N.G."/>
            <person name="Wegrzyn J.L."/>
            <person name="Mcevoy S.L."/>
        </authorList>
    </citation>
    <scope>NUCLEOTIDE SEQUENCE</scope>
    <source>
        <strain evidence="2">91603</strain>
        <tissue evidence="2">Leaf</tissue>
    </source>
</reference>
<dbReference type="Pfam" id="PF13432">
    <property type="entry name" value="TPR_16"/>
    <property type="match status" value="2"/>
</dbReference>
<protein>
    <submittedName>
        <fullName evidence="2">Uncharacterized protein</fullName>
    </submittedName>
</protein>
<dbReference type="Proteomes" id="UP001064489">
    <property type="component" value="Chromosome 7"/>
</dbReference>
<keyword evidence="1" id="KW-0175">Coiled coil</keyword>
<gene>
    <name evidence="2" type="ORF">LWI28_007760</name>
</gene>
<keyword evidence="3" id="KW-1185">Reference proteome</keyword>
<dbReference type="EMBL" id="JAJSOW010000104">
    <property type="protein sequence ID" value="KAI9169152.1"/>
    <property type="molecule type" value="Genomic_DNA"/>
</dbReference>
<evidence type="ECO:0000313" key="3">
    <source>
        <dbReference type="Proteomes" id="UP001064489"/>
    </source>
</evidence>